<keyword evidence="5" id="KW-0418">Kinase</keyword>
<dbReference type="PANTHER" id="PTHR43304:SF1">
    <property type="entry name" value="PAC DOMAIN-CONTAINING PROTEIN"/>
    <property type="match status" value="1"/>
</dbReference>
<protein>
    <recommendedName>
        <fullName evidence="2">histidine kinase</fullName>
        <ecNumber evidence="2">2.7.13.3</ecNumber>
    </recommendedName>
</protein>
<sequence>MKSYDLHQSAIETELAQVRMRLANALEAYPDPIGYFDPDDRLILCNTAYARLHSGIGAPVSSGMTFEQILHQDVLNGALSLSYDESAKWIAERMAKHRQPIYETELRMRDGRWFRVIDRATDDGGRIHVLIDITKLKIAERRLSEVETGSKAGIWMLDLFSGRGHVNRYWAQMLGLDHETLGSVGFEEWRLLVHPEDVALAESGFLDCISGQTDTFEVEYRMRHAAGHWVWVMGRGGVSDLCPDGHVRQMAGVQLDISKRKKLEAELELRAAAVAATHDAILITDAEGRVIDANHAFVKLVSGECGDKLSGLHWQSFYRTDVASELATQAFPALKAGESWQGTVLARRMDGTEFEQEISLTSLSDGKAVWVSRDVSARLDLARETQALHQRLEITQRQEIVNLLAAGLTHDFSNLLMVISHLSDPSVSRQICPKEVLHKVHGISREISRLIAPIKAFGSDRSANTITDLGTVMHDATQILRLGAPPRISIEAHLPERPLSCVLDPLRLTQVLLNLGLNAKDAIGENQGVISFTLSEATGLPEGAVLQSGVIPAAPFALFKISDTGSGIPAAYVRRVWERHFTTKGANGTGLGLTLVAQILSSVGGGIALENRPEVGATFLCLLPLDESNFDETSGSGQGDAHHS</sequence>
<dbReference type="AlphaFoldDB" id="A0A2W7QAN4"/>
<dbReference type="InterPro" id="IPR035965">
    <property type="entry name" value="PAS-like_dom_sf"/>
</dbReference>
<dbReference type="InterPro" id="IPR000014">
    <property type="entry name" value="PAS"/>
</dbReference>
<dbReference type="SUPFAM" id="SSF55874">
    <property type="entry name" value="ATPase domain of HSP90 chaperone/DNA topoisomerase II/histidine kinase"/>
    <property type="match status" value="1"/>
</dbReference>
<reference evidence="8 9" key="1">
    <citation type="submission" date="2018-06" db="EMBL/GenBank/DDBJ databases">
        <title>Genomic Encyclopedia of Archaeal and Bacterial Type Strains, Phase II (KMG-II): from individual species to whole genera.</title>
        <authorList>
            <person name="Goeker M."/>
        </authorList>
    </citation>
    <scope>NUCLEOTIDE SEQUENCE [LARGE SCALE GENOMIC DNA]</scope>
    <source>
        <strain evidence="8 9">DSM 13087</strain>
    </source>
</reference>
<dbReference type="PANTHER" id="PTHR43304">
    <property type="entry name" value="PHYTOCHROME-LIKE PROTEIN CPH1"/>
    <property type="match status" value="1"/>
</dbReference>
<dbReference type="PROSITE" id="PS50109">
    <property type="entry name" value="HIS_KIN"/>
    <property type="match status" value="1"/>
</dbReference>
<dbReference type="InterPro" id="IPR001610">
    <property type="entry name" value="PAC"/>
</dbReference>
<keyword evidence="3" id="KW-0597">Phosphoprotein</keyword>
<dbReference type="Pfam" id="PF08447">
    <property type="entry name" value="PAS_3"/>
    <property type="match status" value="1"/>
</dbReference>
<comment type="caution">
    <text evidence="8">The sequence shown here is derived from an EMBL/GenBank/DDBJ whole genome shotgun (WGS) entry which is preliminary data.</text>
</comment>
<dbReference type="SMART" id="SM00091">
    <property type="entry name" value="PAS"/>
    <property type="match status" value="3"/>
</dbReference>
<evidence type="ECO:0000256" key="2">
    <source>
        <dbReference type="ARBA" id="ARBA00012438"/>
    </source>
</evidence>
<dbReference type="RefSeq" id="WP_170124739.1">
    <property type="nucleotide sequence ID" value="NZ_MEHT01000018.1"/>
</dbReference>
<dbReference type="SMART" id="SM00086">
    <property type="entry name" value="PAC"/>
    <property type="match status" value="2"/>
</dbReference>
<dbReference type="Gene3D" id="3.30.450.20">
    <property type="entry name" value="PAS domain"/>
    <property type="match status" value="3"/>
</dbReference>
<organism evidence="8 9">
    <name type="scientific">Roseinatronobacter thiooxidans</name>
    <dbReference type="NCBI Taxonomy" id="121821"/>
    <lineage>
        <taxon>Bacteria</taxon>
        <taxon>Pseudomonadati</taxon>
        <taxon>Pseudomonadota</taxon>
        <taxon>Alphaproteobacteria</taxon>
        <taxon>Rhodobacterales</taxon>
        <taxon>Paracoccaceae</taxon>
        <taxon>Roseinatronobacter</taxon>
    </lineage>
</organism>
<dbReference type="InterPro" id="IPR013655">
    <property type="entry name" value="PAS_fold_3"/>
</dbReference>
<dbReference type="InterPro" id="IPR003594">
    <property type="entry name" value="HATPase_dom"/>
</dbReference>
<feature type="domain" description="PAC" evidence="7">
    <location>
        <begin position="216"/>
        <end position="269"/>
    </location>
</feature>
<evidence type="ECO:0000313" key="9">
    <source>
        <dbReference type="Proteomes" id="UP000249364"/>
    </source>
</evidence>
<dbReference type="InterPro" id="IPR005467">
    <property type="entry name" value="His_kinase_dom"/>
</dbReference>
<dbReference type="Pfam" id="PF02518">
    <property type="entry name" value="HATPase_c"/>
    <property type="match status" value="1"/>
</dbReference>
<dbReference type="InterPro" id="IPR004358">
    <property type="entry name" value="Sig_transdc_His_kin-like_C"/>
</dbReference>
<dbReference type="CDD" id="cd00130">
    <property type="entry name" value="PAS"/>
    <property type="match status" value="2"/>
</dbReference>
<dbReference type="Pfam" id="PF08448">
    <property type="entry name" value="PAS_4"/>
    <property type="match status" value="1"/>
</dbReference>
<evidence type="ECO:0000256" key="4">
    <source>
        <dbReference type="ARBA" id="ARBA00022679"/>
    </source>
</evidence>
<dbReference type="GO" id="GO:0004673">
    <property type="term" value="F:protein histidine kinase activity"/>
    <property type="evidence" value="ECO:0007669"/>
    <property type="project" value="UniProtKB-EC"/>
</dbReference>
<dbReference type="InterPro" id="IPR000700">
    <property type="entry name" value="PAS-assoc_C"/>
</dbReference>
<comment type="catalytic activity">
    <reaction evidence="1">
        <text>ATP + protein L-histidine = ADP + protein N-phospho-L-histidine.</text>
        <dbReference type="EC" id="2.7.13.3"/>
    </reaction>
</comment>
<gene>
    <name evidence="8" type="ORF">LY56_01739</name>
</gene>
<dbReference type="SMART" id="SM00387">
    <property type="entry name" value="HATPase_c"/>
    <property type="match status" value="1"/>
</dbReference>
<dbReference type="NCBIfam" id="TIGR00229">
    <property type="entry name" value="sensory_box"/>
    <property type="match status" value="2"/>
</dbReference>
<dbReference type="InterPro" id="IPR036890">
    <property type="entry name" value="HATPase_C_sf"/>
</dbReference>
<dbReference type="Proteomes" id="UP000249364">
    <property type="component" value="Unassembled WGS sequence"/>
</dbReference>
<dbReference type="PRINTS" id="PR00344">
    <property type="entry name" value="BCTRLSENSOR"/>
</dbReference>
<dbReference type="PROSITE" id="PS50113">
    <property type="entry name" value="PAC"/>
    <property type="match status" value="1"/>
</dbReference>
<dbReference type="Pfam" id="PF12860">
    <property type="entry name" value="PAS_7"/>
    <property type="match status" value="1"/>
</dbReference>
<evidence type="ECO:0000256" key="5">
    <source>
        <dbReference type="ARBA" id="ARBA00022777"/>
    </source>
</evidence>
<dbReference type="Gene3D" id="3.30.565.10">
    <property type="entry name" value="Histidine kinase-like ATPase, C-terminal domain"/>
    <property type="match status" value="1"/>
</dbReference>
<dbReference type="STRING" id="121821.GCA_001870675_01150"/>
<dbReference type="InterPro" id="IPR052162">
    <property type="entry name" value="Sensor_kinase/Photoreceptor"/>
</dbReference>
<dbReference type="SUPFAM" id="SSF55785">
    <property type="entry name" value="PYP-like sensor domain (PAS domain)"/>
    <property type="match status" value="3"/>
</dbReference>
<dbReference type="EMBL" id="QKZQ01000006">
    <property type="protein sequence ID" value="PZX45714.1"/>
    <property type="molecule type" value="Genomic_DNA"/>
</dbReference>
<evidence type="ECO:0000256" key="1">
    <source>
        <dbReference type="ARBA" id="ARBA00000085"/>
    </source>
</evidence>
<keyword evidence="4" id="KW-0808">Transferase</keyword>
<evidence type="ECO:0000256" key="3">
    <source>
        <dbReference type="ARBA" id="ARBA00022553"/>
    </source>
</evidence>
<feature type="domain" description="Histidine kinase" evidence="6">
    <location>
        <begin position="407"/>
        <end position="627"/>
    </location>
</feature>
<evidence type="ECO:0000259" key="7">
    <source>
        <dbReference type="PROSITE" id="PS50113"/>
    </source>
</evidence>
<proteinExistence type="predicted"/>
<dbReference type="InterPro" id="IPR013656">
    <property type="entry name" value="PAS_4"/>
</dbReference>
<keyword evidence="9" id="KW-1185">Reference proteome</keyword>
<evidence type="ECO:0000259" key="6">
    <source>
        <dbReference type="PROSITE" id="PS50109"/>
    </source>
</evidence>
<dbReference type="EC" id="2.7.13.3" evidence="2"/>
<name>A0A2W7QAN4_9RHOB</name>
<accession>A0A2W7QAN4</accession>
<evidence type="ECO:0000313" key="8">
    <source>
        <dbReference type="EMBL" id="PZX45714.1"/>
    </source>
</evidence>